<feature type="non-terminal residue" evidence="3">
    <location>
        <position position="1"/>
    </location>
</feature>
<dbReference type="Proteomes" id="UP000440367">
    <property type="component" value="Unassembled WGS sequence"/>
</dbReference>
<dbReference type="InterPro" id="IPR000953">
    <property type="entry name" value="Chromo/chromo_shadow_dom"/>
</dbReference>
<evidence type="ECO:0000259" key="2">
    <source>
        <dbReference type="PROSITE" id="PS50013"/>
    </source>
</evidence>
<feature type="region of interest" description="Disordered" evidence="1">
    <location>
        <begin position="61"/>
        <end position="95"/>
    </location>
</feature>
<organism evidence="3 4">
    <name type="scientific">Phytophthora fragariae</name>
    <dbReference type="NCBI Taxonomy" id="53985"/>
    <lineage>
        <taxon>Eukaryota</taxon>
        <taxon>Sar</taxon>
        <taxon>Stramenopiles</taxon>
        <taxon>Oomycota</taxon>
        <taxon>Peronosporomycetes</taxon>
        <taxon>Peronosporales</taxon>
        <taxon>Peronosporaceae</taxon>
        <taxon>Phytophthora</taxon>
    </lineage>
</organism>
<dbReference type="Gene3D" id="2.40.50.40">
    <property type="match status" value="1"/>
</dbReference>
<reference evidence="3 4" key="1">
    <citation type="submission" date="2018-08" db="EMBL/GenBank/DDBJ databases">
        <title>Genomic investigation of the strawberry pathogen Phytophthora fragariae indicates pathogenicity is determined by transcriptional variation in three key races.</title>
        <authorList>
            <person name="Adams T.M."/>
            <person name="Armitage A.D."/>
            <person name="Sobczyk M.K."/>
            <person name="Bates H.J."/>
            <person name="Dunwell J.M."/>
            <person name="Nellist C.F."/>
            <person name="Harrison R.J."/>
        </authorList>
    </citation>
    <scope>NUCLEOTIDE SEQUENCE [LARGE SCALE GENOMIC DNA]</scope>
    <source>
        <strain evidence="3 4">BC-1</strain>
    </source>
</reference>
<comment type="caution">
    <text evidence="3">The sequence shown here is derived from an EMBL/GenBank/DDBJ whole genome shotgun (WGS) entry which is preliminary data.</text>
</comment>
<dbReference type="Pfam" id="PF00385">
    <property type="entry name" value="Chromo"/>
    <property type="match status" value="1"/>
</dbReference>
<dbReference type="InterPro" id="IPR016197">
    <property type="entry name" value="Chromo-like_dom_sf"/>
</dbReference>
<dbReference type="AlphaFoldDB" id="A0A6A3VEV0"/>
<gene>
    <name evidence="3" type="ORF">PF002_g31549</name>
</gene>
<dbReference type="CDD" id="cd00024">
    <property type="entry name" value="CD_CSD"/>
    <property type="match status" value="1"/>
</dbReference>
<accession>A0A6A3VEV0</accession>
<name>A0A6A3VEV0_9STRA</name>
<evidence type="ECO:0000313" key="4">
    <source>
        <dbReference type="Proteomes" id="UP000440367"/>
    </source>
</evidence>
<feature type="compositionally biased region" description="Basic residues" evidence="1">
    <location>
        <begin position="63"/>
        <end position="74"/>
    </location>
</feature>
<protein>
    <recommendedName>
        <fullName evidence="2">Chromo domain-containing protein</fullName>
    </recommendedName>
</protein>
<dbReference type="EMBL" id="QXGD01005892">
    <property type="protein sequence ID" value="KAE9164664.1"/>
    <property type="molecule type" value="Genomic_DNA"/>
</dbReference>
<evidence type="ECO:0000313" key="3">
    <source>
        <dbReference type="EMBL" id="KAE9164664.1"/>
    </source>
</evidence>
<proteinExistence type="predicted"/>
<evidence type="ECO:0000256" key="1">
    <source>
        <dbReference type="SAM" id="MobiDB-lite"/>
    </source>
</evidence>
<dbReference type="SUPFAM" id="SSF54160">
    <property type="entry name" value="Chromo domain-like"/>
    <property type="match status" value="1"/>
</dbReference>
<sequence length="336" mass="38219">EWYRGPDLFCAGKDKSAASGRVHWTGAAHKSGGTNTTAYCPIRTFTRPNDHHHCHRYQDHRYQPKHVPSRHRQRSPTEAPSCNVEGPRSSQFSNIGCSEAPVLQESQPVAPPPPAPVRARRSERLQSKAAVSYEGMLGPAAKRALKICHRYEIDMLIDHRTEAGTEQFLVAWRHYAETTWEPTTMLNDDGVPDWYFQTVMDWKSEDTSLPFMRWAAVHQKTAHLMQSNNQNDCTQHAIDMALCLLGHGGAVTAVLKSADMASAKTKGGVERLLQLKLHPGTYIVVAYSRLNRDHCFCLQVLRDRSFVWEEGQVRDLQGEETWLRRISFVRRFQLFG</sequence>
<dbReference type="InterPro" id="IPR023780">
    <property type="entry name" value="Chromo_domain"/>
</dbReference>
<feature type="domain" description="Chromo" evidence="2">
    <location>
        <begin position="151"/>
        <end position="207"/>
    </location>
</feature>
<dbReference type="PROSITE" id="PS50013">
    <property type="entry name" value="CHROMO_2"/>
    <property type="match status" value="1"/>
</dbReference>